<protein>
    <submittedName>
        <fullName evidence="1">Uncharacterized protein</fullName>
    </submittedName>
</protein>
<evidence type="ECO:0000313" key="1">
    <source>
        <dbReference type="EMBL" id="KAL3788973.1"/>
    </source>
</evidence>
<evidence type="ECO:0000313" key="2">
    <source>
        <dbReference type="Proteomes" id="UP001530400"/>
    </source>
</evidence>
<gene>
    <name evidence="1" type="ORF">ACHAWO_000634</name>
</gene>
<name>A0ABD3PMI5_9STRA</name>
<accession>A0ABD3PMI5</accession>
<proteinExistence type="predicted"/>
<comment type="caution">
    <text evidence="1">The sequence shown here is derived from an EMBL/GenBank/DDBJ whole genome shotgun (WGS) entry which is preliminary data.</text>
</comment>
<sequence length="83" mass="9047">MEATQLNRSDVADCVLSDALWFMQPNIIVHDDIGLVADMATVTICNVSPNHANISHSSTEELTTAAFAENVTIYSKTSQMYPS</sequence>
<dbReference type="Proteomes" id="UP001530400">
    <property type="component" value="Unassembled WGS sequence"/>
</dbReference>
<keyword evidence="2" id="KW-1185">Reference proteome</keyword>
<dbReference type="EMBL" id="JALLPJ020000542">
    <property type="protein sequence ID" value="KAL3788973.1"/>
    <property type="molecule type" value="Genomic_DNA"/>
</dbReference>
<organism evidence="1 2">
    <name type="scientific">Cyclotella atomus</name>
    <dbReference type="NCBI Taxonomy" id="382360"/>
    <lineage>
        <taxon>Eukaryota</taxon>
        <taxon>Sar</taxon>
        <taxon>Stramenopiles</taxon>
        <taxon>Ochrophyta</taxon>
        <taxon>Bacillariophyta</taxon>
        <taxon>Coscinodiscophyceae</taxon>
        <taxon>Thalassiosirophycidae</taxon>
        <taxon>Stephanodiscales</taxon>
        <taxon>Stephanodiscaceae</taxon>
        <taxon>Cyclotella</taxon>
    </lineage>
</organism>
<reference evidence="1 2" key="1">
    <citation type="submission" date="2024-10" db="EMBL/GenBank/DDBJ databases">
        <title>Updated reference genomes for cyclostephanoid diatoms.</title>
        <authorList>
            <person name="Roberts W.R."/>
            <person name="Alverson A.J."/>
        </authorList>
    </citation>
    <scope>NUCLEOTIDE SEQUENCE [LARGE SCALE GENOMIC DNA]</scope>
    <source>
        <strain evidence="1 2">AJA010-31</strain>
    </source>
</reference>
<dbReference type="AlphaFoldDB" id="A0ABD3PMI5"/>